<evidence type="ECO:0000313" key="9">
    <source>
        <dbReference type="Proteomes" id="UP000701853"/>
    </source>
</evidence>
<dbReference type="PANTHER" id="PTHR11654">
    <property type="entry name" value="OLIGOPEPTIDE TRANSPORTER-RELATED"/>
    <property type="match status" value="1"/>
</dbReference>
<proteinExistence type="inferred from homology"/>
<feature type="transmembrane region" description="Helical" evidence="7">
    <location>
        <begin position="317"/>
        <end position="337"/>
    </location>
</feature>
<evidence type="ECO:0008006" key="10">
    <source>
        <dbReference type="Google" id="ProtNLM"/>
    </source>
</evidence>
<evidence type="ECO:0000256" key="3">
    <source>
        <dbReference type="ARBA" id="ARBA00022692"/>
    </source>
</evidence>
<evidence type="ECO:0000256" key="2">
    <source>
        <dbReference type="ARBA" id="ARBA00005982"/>
    </source>
</evidence>
<name>A0A8J5ZFL0_9ROSI</name>
<evidence type="ECO:0000256" key="7">
    <source>
        <dbReference type="SAM" id="Phobius"/>
    </source>
</evidence>
<comment type="subcellular location">
    <subcellularLocation>
        <location evidence="1">Membrane</location>
        <topology evidence="1">Multi-pass membrane protein</topology>
    </subcellularLocation>
</comment>
<keyword evidence="5 7" id="KW-0472">Membrane</keyword>
<feature type="transmembrane region" description="Helical" evidence="7">
    <location>
        <begin position="638"/>
        <end position="660"/>
    </location>
</feature>
<evidence type="ECO:0000313" key="8">
    <source>
        <dbReference type="EMBL" id="KAG8494725.1"/>
    </source>
</evidence>
<evidence type="ECO:0000256" key="1">
    <source>
        <dbReference type="ARBA" id="ARBA00004141"/>
    </source>
</evidence>
<feature type="transmembrane region" description="Helical" evidence="7">
    <location>
        <begin position="93"/>
        <end position="113"/>
    </location>
</feature>
<evidence type="ECO:0000256" key="4">
    <source>
        <dbReference type="ARBA" id="ARBA00022989"/>
    </source>
</evidence>
<feature type="region of interest" description="Disordered" evidence="6">
    <location>
        <begin position="1"/>
        <end position="24"/>
    </location>
</feature>
<dbReference type="InterPro" id="IPR000109">
    <property type="entry name" value="POT_fam"/>
</dbReference>
<gene>
    <name evidence="8" type="ORF">CXB51_012260</name>
</gene>
<keyword evidence="3 7" id="KW-0812">Transmembrane</keyword>
<dbReference type="EMBL" id="JAHUZN010000005">
    <property type="protein sequence ID" value="KAG8494725.1"/>
    <property type="molecule type" value="Genomic_DNA"/>
</dbReference>
<feature type="transmembrane region" description="Helical" evidence="7">
    <location>
        <begin position="125"/>
        <end position="146"/>
    </location>
</feature>
<dbReference type="InterPro" id="IPR036259">
    <property type="entry name" value="MFS_trans_sf"/>
</dbReference>
<dbReference type="CDD" id="cd17416">
    <property type="entry name" value="MFS_NPF1_2"/>
    <property type="match status" value="1"/>
</dbReference>
<dbReference type="GO" id="GO:0016020">
    <property type="term" value="C:membrane"/>
    <property type="evidence" value="ECO:0007669"/>
    <property type="project" value="UniProtKB-SubCell"/>
</dbReference>
<dbReference type="OrthoDB" id="8904098at2759"/>
<keyword evidence="9" id="KW-1185">Reference proteome</keyword>
<sequence length="706" mass="78661">MEDTKMEDSSNQREMSHEEMPETHSKGGLITMPFIIANESFEKVASYGLVPNMILYLIKDYHMGVAKGTNILFFWQAATNFTPILGAFVADSYLGRFLTIGLGSICSLLLAPVTKDLSRQPTSKYLPLQLKTLVVVALYLVCITPWNTGARFDKNATKFLLVNPDTSSDNTFTKAKIYRRKICMYSVFQHWSSLLTWCNPIRELGGMILLWLTAMVPQSKPPPCDLMTQTCSSPTSAQMTLLFFSFVLISLGAGGVRPCSLAFGADQLDRRDNPKNVRVLESFFGWYYASAAISVLIALTGIVYIQDHFGYRVGFGVPAILMLLSALVFFLASPFYLKQQASKSLLTGFVQVIIVAYKNRNLTFPLPNSTASYHHKRDSNVVAPTDKLRFLNKACIIKNPEQDIALDGSAANPWSLCTVEQVEELKALIKVLPLWSTGIIMSINLSQNSFPVLQASSMDRRLTKKFQIPAGSYGMFNIISLALWVIFYDRAILPMASKIKGKPVRIGVKLRMGIGLFLTCIAMVVSAIVENARRKEAIRSGFQNNPTAVVKMSAMWLVPQFCLNGFAEAFTAIGQTEFFYSELPKSMSSIAAALFGLGLAVANVLASVVVSIIDDITSKGGKESWVSSNINKGRIDNYYWVLAILSFINLFYYFLCAWAYGPTGRQATKYLLSLYYYNFFFALQHSITVVNNGSFESFENGRYMLQ</sequence>
<protein>
    <recommendedName>
        <fullName evidence="10">Protein NRT1/ PTR FAMILY 1.2-like</fullName>
    </recommendedName>
</protein>
<dbReference type="Proteomes" id="UP000701853">
    <property type="component" value="Chromosome 5"/>
</dbReference>
<dbReference type="Pfam" id="PF00854">
    <property type="entry name" value="PTR2"/>
    <property type="match status" value="1"/>
</dbReference>
<dbReference type="SUPFAM" id="SSF103473">
    <property type="entry name" value="MFS general substrate transporter"/>
    <property type="match status" value="1"/>
</dbReference>
<feature type="transmembrane region" description="Helical" evidence="7">
    <location>
        <begin position="242"/>
        <end position="265"/>
    </location>
</feature>
<feature type="transmembrane region" description="Helical" evidence="7">
    <location>
        <begin position="590"/>
        <end position="613"/>
    </location>
</feature>
<comment type="caution">
    <text evidence="8">The sequence shown here is derived from an EMBL/GenBank/DDBJ whole genome shotgun (WGS) entry which is preliminary data.</text>
</comment>
<evidence type="ECO:0000256" key="5">
    <source>
        <dbReference type="ARBA" id="ARBA00023136"/>
    </source>
</evidence>
<accession>A0A8J5ZFL0</accession>
<feature type="transmembrane region" description="Helical" evidence="7">
    <location>
        <begin position="470"/>
        <end position="488"/>
    </location>
</feature>
<organism evidence="8 9">
    <name type="scientific">Gossypium anomalum</name>
    <dbReference type="NCBI Taxonomy" id="47600"/>
    <lineage>
        <taxon>Eukaryota</taxon>
        <taxon>Viridiplantae</taxon>
        <taxon>Streptophyta</taxon>
        <taxon>Embryophyta</taxon>
        <taxon>Tracheophyta</taxon>
        <taxon>Spermatophyta</taxon>
        <taxon>Magnoliopsida</taxon>
        <taxon>eudicotyledons</taxon>
        <taxon>Gunneridae</taxon>
        <taxon>Pentapetalae</taxon>
        <taxon>rosids</taxon>
        <taxon>malvids</taxon>
        <taxon>Malvales</taxon>
        <taxon>Malvaceae</taxon>
        <taxon>Malvoideae</taxon>
        <taxon>Gossypium</taxon>
    </lineage>
</organism>
<keyword evidence="4 7" id="KW-1133">Transmembrane helix</keyword>
<reference evidence="8 9" key="1">
    <citation type="journal article" date="2021" name="bioRxiv">
        <title>The Gossypium anomalum genome as a resource for cotton improvement and evolutionary analysis of hybrid incompatibility.</title>
        <authorList>
            <person name="Grover C.E."/>
            <person name="Yuan D."/>
            <person name="Arick M.A."/>
            <person name="Miller E.R."/>
            <person name="Hu G."/>
            <person name="Peterson D.G."/>
            <person name="Wendel J.F."/>
            <person name="Udall J.A."/>
        </authorList>
    </citation>
    <scope>NUCLEOTIDE SEQUENCE [LARGE SCALE GENOMIC DNA]</scope>
    <source>
        <strain evidence="8">JFW-Udall</strain>
        <tissue evidence="8">Leaf</tissue>
    </source>
</reference>
<evidence type="ECO:0000256" key="6">
    <source>
        <dbReference type="SAM" id="MobiDB-lite"/>
    </source>
</evidence>
<dbReference type="GO" id="GO:0022857">
    <property type="term" value="F:transmembrane transporter activity"/>
    <property type="evidence" value="ECO:0007669"/>
    <property type="project" value="InterPro"/>
</dbReference>
<dbReference type="AlphaFoldDB" id="A0A8J5ZFL0"/>
<feature type="transmembrane region" description="Helical" evidence="7">
    <location>
        <begin position="508"/>
        <end position="529"/>
    </location>
</feature>
<dbReference type="Gene3D" id="1.20.1250.20">
    <property type="entry name" value="MFS general substrate transporter like domains"/>
    <property type="match status" value="2"/>
</dbReference>
<feature type="transmembrane region" description="Helical" evidence="7">
    <location>
        <begin position="286"/>
        <end position="305"/>
    </location>
</feature>
<comment type="similarity">
    <text evidence="2">Belongs to the major facilitator superfamily. Proton-dependent oligopeptide transporter (POT/PTR) (TC 2.A.17) family.</text>
</comment>